<dbReference type="AlphaFoldDB" id="A0A9Q3DYF3"/>
<sequence>MLMEEIQSRSQDSLDIRSYLSEEIISKIKKQLNEVVVPEDICHIPSGIGTAQNGKLKANEWLVLLTIYLPLTILDILWDLGPNNNLLFINISAMIQCTQIVGAQSITQEDGELFCQAYDTYQNTSTLLFPNVQANPNHHYAMNIPKQLSRWGPLNGISEYGGERLVGILQKLKTNKLNGTSSKL</sequence>
<evidence type="ECO:0000313" key="1">
    <source>
        <dbReference type="EMBL" id="MBW0508022.1"/>
    </source>
</evidence>
<name>A0A9Q3DYF3_9BASI</name>
<dbReference type="OrthoDB" id="3247418at2759"/>
<organism evidence="1 2">
    <name type="scientific">Austropuccinia psidii MF-1</name>
    <dbReference type="NCBI Taxonomy" id="1389203"/>
    <lineage>
        <taxon>Eukaryota</taxon>
        <taxon>Fungi</taxon>
        <taxon>Dikarya</taxon>
        <taxon>Basidiomycota</taxon>
        <taxon>Pucciniomycotina</taxon>
        <taxon>Pucciniomycetes</taxon>
        <taxon>Pucciniales</taxon>
        <taxon>Sphaerophragmiaceae</taxon>
        <taxon>Austropuccinia</taxon>
    </lineage>
</organism>
<reference evidence="1" key="1">
    <citation type="submission" date="2021-03" db="EMBL/GenBank/DDBJ databases">
        <title>Draft genome sequence of rust myrtle Austropuccinia psidii MF-1, a brazilian biotype.</title>
        <authorList>
            <person name="Quecine M.C."/>
            <person name="Pachon D.M.R."/>
            <person name="Bonatelli M.L."/>
            <person name="Correr F.H."/>
            <person name="Franceschini L.M."/>
            <person name="Leite T.F."/>
            <person name="Margarido G.R.A."/>
            <person name="Almeida C.A."/>
            <person name="Ferrarezi J.A."/>
            <person name="Labate C.A."/>
        </authorList>
    </citation>
    <scope>NUCLEOTIDE SEQUENCE</scope>
    <source>
        <strain evidence="1">MF-1</strain>
    </source>
</reference>
<proteinExistence type="predicted"/>
<accession>A0A9Q3DYF3</accession>
<comment type="caution">
    <text evidence="1">The sequence shown here is derived from an EMBL/GenBank/DDBJ whole genome shotgun (WGS) entry which is preliminary data.</text>
</comment>
<dbReference type="Proteomes" id="UP000765509">
    <property type="component" value="Unassembled WGS sequence"/>
</dbReference>
<gene>
    <name evidence="1" type="ORF">O181_047737</name>
</gene>
<dbReference type="EMBL" id="AVOT02020068">
    <property type="protein sequence ID" value="MBW0508022.1"/>
    <property type="molecule type" value="Genomic_DNA"/>
</dbReference>
<protein>
    <submittedName>
        <fullName evidence="1">Uncharacterized protein</fullName>
    </submittedName>
</protein>
<evidence type="ECO:0000313" key="2">
    <source>
        <dbReference type="Proteomes" id="UP000765509"/>
    </source>
</evidence>
<keyword evidence="2" id="KW-1185">Reference proteome</keyword>